<dbReference type="EMBL" id="KE346363">
    <property type="protein sequence ID" value="KJE91706.1"/>
    <property type="molecule type" value="Genomic_DNA"/>
</dbReference>
<feature type="domain" description="Protein kinase" evidence="23">
    <location>
        <begin position="93"/>
        <end position="364"/>
    </location>
</feature>
<evidence type="ECO:0000256" key="21">
    <source>
        <dbReference type="SAM" id="MobiDB-lite"/>
    </source>
</evidence>
<dbReference type="InterPro" id="IPR001180">
    <property type="entry name" value="CNH_dom"/>
</dbReference>
<dbReference type="InterPro" id="IPR008271">
    <property type="entry name" value="Ser/Thr_kinase_AS"/>
</dbReference>
<dbReference type="SMART" id="SM00036">
    <property type="entry name" value="CNH"/>
    <property type="match status" value="1"/>
</dbReference>
<dbReference type="Pfam" id="PF00130">
    <property type="entry name" value="C1_1"/>
    <property type="match status" value="1"/>
</dbReference>
<dbReference type="Pfam" id="PF00433">
    <property type="entry name" value="Pkinase_C"/>
    <property type="match status" value="1"/>
</dbReference>
<dbReference type="SMART" id="SM00109">
    <property type="entry name" value="C1"/>
    <property type="match status" value="1"/>
</dbReference>
<dbReference type="InterPro" id="IPR002928">
    <property type="entry name" value="Myosin_tail"/>
</dbReference>
<evidence type="ECO:0000259" key="26">
    <source>
        <dbReference type="PROSITE" id="PS51285"/>
    </source>
</evidence>
<feature type="region of interest" description="Disordered" evidence="21">
    <location>
        <begin position="649"/>
        <end position="692"/>
    </location>
</feature>
<keyword evidence="12 27" id="KW-0418">Kinase</keyword>
<dbReference type="InterPro" id="IPR017892">
    <property type="entry name" value="Pkinase_C"/>
</dbReference>
<dbReference type="GO" id="GO:0005524">
    <property type="term" value="F:ATP binding"/>
    <property type="evidence" value="ECO:0007669"/>
    <property type="project" value="UniProtKB-UniRule"/>
</dbReference>
<protein>
    <recommendedName>
        <fullName evidence="4">non-specific serine/threonine protein kinase</fullName>
        <ecNumber evidence="4">2.7.11.1</ecNumber>
    </recommendedName>
</protein>
<evidence type="ECO:0000313" key="27">
    <source>
        <dbReference type="EMBL" id="KJE91706.1"/>
    </source>
</evidence>
<dbReference type="SUPFAM" id="SSF58113">
    <property type="entry name" value="Apolipoprotein A-I"/>
    <property type="match status" value="1"/>
</dbReference>
<dbReference type="PROSITE" id="PS50081">
    <property type="entry name" value="ZF_DAG_PE_2"/>
    <property type="match status" value="1"/>
</dbReference>
<evidence type="ECO:0000259" key="24">
    <source>
        <dbReference type="PROSITE" id="PS50081"/>
    </source>
</evidence>
<evidence type="ECO:0000256" key="2">
    <source>
        <dbReference type="ARBA" id="ARBA00004496"/>
    </source>
</evidence>
<keyword evidence="5" id="KW-0963">Cytoplasm</keyword>
<reference evidence="28" key="1">
    <citation type="submission" date="2011-02" db="EMBL/GenBank/DDBJ databases">
        <title>The Genome Sequence of Capsaspora owczarzaki ATCC 30864.</title>
        <authorList>
            <person name="Russ C."/>
            <person name="Cuomo C."/>
            <person name="Burger G."/>
            <person name="Gray M.W."/>
            <person name="Holland P.W.H."/>
            <person name="King N."/>
            <person name="Lang F.B.F."/>
            <person name="Roger A.J."/>
            <person name="Ruiz-Trillo I."/>
            <person name="Young S.K."/>
            <person name="Zeng Q."/>
            <person name="Gargeya S."/>
            <person name="Alvarado L."/>
            <person name="Berlin A."/>
            <person name="Chapman S.B."/>
            <person name="Chen Z."/>
            <person name="Freedman E."/>
            <person name="Gellesch M."/>
            <person name="Goldberg J."/>
            <person name="Griggs A."/>
            <person name="Gujja S."/>
            <person name="Heilman E."/>
            <person name="Heiman D."/>
            <person name="Howarth C."/>
            <person name="Mehta T."/>
            <person name="Neiman D."/>
            <person name="Pearson M."/>
            <person name="Roberts A."/>
            <person name="Saif S."/>
            <person name="Shea T."/>
            <person name="Shenoy N."/>
            <person name="Sisk P."/>
            <person name="Stolte C."/>
            <person name="Sykes S."/>
            <person name="White J."/>
            <person name="Yandava C."/>
            <person name="Haas B."/>
            <person name="Nusbaum C."/>
            <person name="Birren B."/>
        </authorList>
    </citation>
    <scope>NUCLEOTIDE SEQUENCE</scope>
    <source>
        <strain evidence="28">ATCC 30864</strain>
    </source>
</reference>
<dbReference type="EC" id="2.7.11.1" evidence="4"/>
<feature type="compositionally biased region" description="Basic and acidic residues" evidence="21">
    <location>
        <begin position="677"/>
        <end position="692"/>
    </location>
</feature>
<dbReference type="GO" id="GO:0004674">
    <property type="term" value="F:protein serine/threonine kinase activity"/>
    <property type="evidence" value="ECO:0007669"/>
    <property type="project" value="UniProtKB-KW"/>
</dbReference>
<feature type="compositionally biased region" description="Acidic residues" evidence="21">
    <location>
        <begin position="935"/>
        <end position="944"/>
    </location>
</feature>
<dbReference type="GO" id="GO:0031032">
    <property type="term" value="P:actomyosin structure organization"/>
    <property type="evidence" value="ECO:0007669"/>
    <property type="project" value="TreeGrafter"/>
</dbReference>
<feature type="region of interest" description="Disordered" evidence="21">
    <location>
        <begin position="1080"/>
        <end position="1121"/>
    </location>
</feature>
<dbReference type="Gene3D" id="1.20.5.340">
    <property type="match status" value="1"/>
</dbReference>
<dbReference type="Proteomes" id="UP000008743">
    <property type="component" value="Unassembled WGS sequence"/>
</dbReference>
<feature type="domain" description="AGC-kinase C-terminal" evidence="26">
    <location>
        <begin position="365"/>
        <end position="434"/>
    </location>
</feature>
<evidence type="ECO:0000256" key="13">
    <source>
        <dbReference type="ARBA" id="ARBA00022833"/>
    </source>
</evidence>
<keyword evidence="28" id="KW-1185">Reference proteome</keyword>
<dbReference type="PROSITE" id="PS00479">
    <property type="entry name" value="ZF_DAG_PE_1"/>
    <property type="match status" value="1"/>
</dbReference>
<evidence type="ECO:0000256" key="20">
    <source>
        <dbReference type="SAM" id="Coils"/>
    </source>
</evidence>
<keyword evidence="16 20" id="KW-0175">Coiled coil</keyword>
<dbReference type="InterPro" id="IPR011993">
    <property type="entry name" value="PH-like_dom_sf"/>
</dbReference>
<organism evidence="27 28">
    <name type="scientific">Capsaspora owczarzaki (strain ATCC 30864)</name>
    <dbReference type="NCBI Taxonomy" id="595528"/>
    <lineage>
        <taxon>Eukaryota</taxon>
        <taxon>Filasterea</taxon>
        <taxon>Capsaspora</taxon>
    </lineage>
</organism>
<feature type="binding site" evidence="19">
    <location>
        <position position="122"/>
    </location>
    <ligand>
        <name>ATP</name>
        <dbReference type="ChEBI" id="CHEBI:30616"/>
    </ligand>
</feature>
<feature type="region of interest" description="Disordered" evidence="21">
    <location>
        <begin position="931"/>
        <end position="976"/>
    </location>
</feature>
<gene>
    <name evidence="27" type="ORF">CAOG_002802</name>
</gene>
<dbReference type="Pfam" id="PF00780">
    <property type="entry name" value="CNH"/>
    <property type="match status" value="1"/>
</dbReference>
<name>A0A0D2U9G4_CAPO3</name>
<evidence type="ECO:0000313" key="28">
    <source>
        <dbReference type="Proteomes" id="UP000008743"/>
    </source>
</evidence>
<dbReference type="Gene3D" id="2.30.29.30">
    <property type="entry name" value="Pleckstrin-homology domain (PH domain)/Phosphotyrosine-binding domain (PTB)"/>
    <property type="match status" value="1"/>
</dbReference>
<feature type="compositionally biased region" description="Low complexity" evidence="21">
    <location>
        <begin position="1767"/>
        <end position="1821"/>
    </location>
</feature>
<comment type="cofactor">
    <cofactor evidence="1">
        <name>Mg(2+)</name>
        <dbReference type="ChEBI" id="CHEBI:18420"/>
    </cofactor>
</comment>
<feature type="coiled-coil region" evidence="20">
    <location>
        <begin position="440"/>
        <end position="488"/>
    </location>
</feature>
<dbReference type="PROSITE" id="PS00107">
    <property type="entry name" value="PROTEIN_KINASE_ATP"/>
    <property type="match status" value="1"/>
</dbReference>
<dbReference type="eggNOG" id="KOG0612">
    <property type="taxonomic scope" value="Eukaryota"/>
</dbReference>
<feature type="coiled-coil region" evidence="20">
    <location>
        <begin position="990"/>
        <end position="1052"/>
    </location>
</feature>
<dbReference type="FunFam" id="1.10.510.10:FF:000014">
    <property type="entry name" value="Non-specific serine/threonine protein kinase"/>
    <property type="match status" value="1"/>
</dbReference>
<dbReference type="RefSeq" id="XP_004348615.1">
    <property type="nucleotide sequence ID" value="XM_004348565.2"/>
</dbReference>
<feature type="domain" description="CNH" evidence="25">
    <location>
        <begin position="1411"/>
        <end position="1681"/>
    </location>
</feature>
<keyword evidence="9" id="KW-0479">Metal-binding</keyword>
<evidence type="ECO:0000256" key="5">
    <source>
        <dbReference type="ARBA" id="ARBA00022490"/>
    </source>
</evidence>
<dbReference type="OrthoDB" id="10047816at2759"/>
<dbReference type="InterPro" id="IPR002219">
    <property type="entry name" value="PKC_DAG/PE"/>
</dbReference>
<dbReference type="GO" id="GO:0016459">
    <property type="term" value="C:myosin complex"/>
    <property type="evidence" value="ECO:0007669"/>
    <property type="project" value="InterPro"/>
</dbReference>
<dbReference type="OMA" id="CCDKVPP"/>
<evidence type="ECO:0000256" key="17">
    <source>
        <dbReference type="ARBA" id="ARBA00047899"/>
    </source>
</evidence>
<feature type="region of interest" description="Disordered" evidence="21">
    <location>
        <begin position="1753"/>
        <end position="1828"/>
    </location>
</feature>
<dbReference type="SUPFAM" id="SSF56112">
    <property type="entry name" value="Protein kinase-like (PK-like)"/>
    <property type="match status" value="1"/>
</dbReference>
<evidence type="ECO:0000256" key="1">
    <source>
        <dbReference type="ARBA" id="ARBA00001946"/>
    </source>
</evidence>
<evidence type="ECO:0000256" key="6">
    <source>
        <dbReference type="ARBA" id="ARBA00022527"/>
    </source>
</evidence>
<dbReference type="FunFam" id="3.30.200.20:FF:000017">
    <property type="entry name" value="Non-specific serine/threonine protein kinase"/>
    <property type="match status" value="1"/>
</dbReference>
<dbReference type="InterPro" id="IPR017441">
    <property type="entry name" value="Protein_kinase_ATP_BS"/>
</dbReference>
<evidence type="ECO:0000256" key="16">
    <source>
        <dbReference type="ARBA" id="ARBA00023054"/>
    </source>
</evidence>
<comment type="catalytic activity">
    <reaction evidence="17">
        <text>L-threonyl-[protein] + ATP = O-phospho-L-threonyl-[protein] + ADP + H(+)</text>
        <dbReference type="Rhea" id="RHEA:46608"/>
        <dbReference type="Rhea" id="RHEA-COMP:11060"/>
        <dbReference type="Rhea" id="RHEA-COMP:11605"/>
        <dbReference type="ChEBI" id="CHEBI:15378"/>
        <dbReference type="ChEBI" id="CHEBI:30013"/>
        <dbReference type="ChEBI" id="CHEBI:30616"/>
        <dbReference type="ChEBI" id="CHEBI:61977"/>
        <dbReference type="ChEBI" id="CHEBI:456216"/>
        <dbReference type="EC" id="2.7.11.1"/>
    </reaction>
</comment>
<dbReference type="PROSITE" id="PS00108">
    <property type="entry name" value="PROTEIN_KINASE_ST"/>
    <property type="match status" value="1"/>
</dbReference>
<evidence type="ECO:0000259" key="23">
    <source>
        <dbReference type="PROSITE" id="PS50011"/>
    </source>
</evidence>
<dbReference type="InterPro" id="IPR011009">
    <property type="entry name" value="Kinase-like_dom_sf"/>
</dbReference>
<keyword evidence="13" id="KW-0862">Zinc</keyword>
<feature type="compositionally biased region" description="Basic and acidic residues" evidence="21">
    <location>
        <begin position="650"/>
        <end position="664"/>
    </location>
</feature>
<evidence type="ECO:0000256" key="18">
    <source>
        <dbReference type="ARBA" id="ARBA00048679"/>
    </source>
</evidence>
<evidence type="ECO:0000256" key="12">
    <source>
        <dbReference type="ARBA" id="ARBA00022777"/>
    </source>
</evidence>
<keyword evidence="15" id="KW-0460">Magnesium</keyword>
<dbReference type="PROSITE" id="PS50011">
    <property type="entry name" value="PROTEIN_KINASE_DOM"/>
    <property type="match status" value="1"/>
</dbReference>
<dbReference type="Gene3D" id="1.10.510.10">
    <property type="entry name" value="Transferase(Phosphotransferase) domain 1"/>
    <property type="match status" value="1"/>
</dbReference>
<evidence type="ECO:0000256" key="3">
    <source>
        <dbReference type="ARBA" id="ARBA00005719"/>
    </source>
</evidence>
<dbReference type="Gene3D" id="3.30.200.20">
    <property type="entry name" value="Phosphorylase Kinase, domain 1"/>
    <property type="match status" value="1"/>
</dbReference>
<dbReference type="PROSITE" id="PS51285">
    <property type="entry name" value="AGC_KINASE_CTER"/>
    <property type="match status" value="1"/>
</dbReference>
<dbReference type="InterPro" id="IPR001849">
    <property type="entry name" value="PH_domain"/>
</dbReference>
<evidence type="ECO:0000256" key="11">
    <source>
        <dbReference type="ARBA" id="ARBA00022771"/>
    </source>
</evidence>
<dbReference type="Pfam" id="PF01576">
    <property type="entry name" value="Myosin_tail_1"/>
    <property type="match status" value="1"/>
</dbReference>
<dbReference type="STRING" id="595528.A0A0D2U9G4"/>
<dbReference type="Gene3D" id="3.30.60.20">
    <property type="match status" value="1"/>
</dbReference>
<feature type="domain" description="Phorbol-ester/DAG-type" evidence="24">
    <location>
        <begin position="1195"/>
        <end position="1245"/>
    </location>
</feature>
<dbReference type="SUPFAM" id="SSF50978">
    <property type="entry name" value="WD40 repeat-like"/>
    <property type="match status" value="1"/>
</dbReference>
<dbReference type="PANTHER" id="PTHR22988">
    <property type="entry name" value="MYOTONIC DYSTROPHY S/T KINASE-RELATED"/>
    <property type="match status" value="1"/>
</dbReference>
<dbReference type="InParanoid" id="A0A0D2U9G4"/>
<comment type="subcellular location">
    <subcellularLocation>
        <location evidence="2">Cytoplasm</location>
    </subcellularLocation>
</comment>
<evidence type="ECO:0000256" key="19">
    <source>
        <dbReference type="PROSITE-ProRule" id="PRU10141"/>
    </source>
</evidence>
<evidence type="ECO:0000256" key="8">
    <source>
        <dbReference type="ARBA" id="ARBA00022679"/>
    </source>
</evidence>
<dbReference type="InterPro" id="IPR057529">
    <property type="entry name" value="MRCK/ROCK_PH"/>
</dbReference>
<dbReference type="PhylomeDB" id="A0A0D2U9G4"/>
<dbReference type="InterPro" id="IPR036322">
    <property type="entry name" value="WD40_repeat_dom_sf"/>
</dbReference>
<evidence type="ECO:0000259" key="22">
    <source>
        <dbReference type="PROSITE" id="PS50003"/>
    </source>
</evidence>
<keyword evidence="8" id="KW-0808">Transferase</keyword>
<keyword evidence="11" id="KW-0863">Zinc-finger</keyword>
<evidence type="ECO:0000259" key="25">
    <source>
        <dbReference type="PROSITE" id="PS50219"/>
    </source>
</evidence>
<proteinExistence type="inferred from homology"/>
<dbReference type="SUPFAM" id="SSF57889">
    <property type="entry name" value="Cysteine-rich domain"/>
    <property type="match status" value="1"/>
</dbReference>
<keyword evidence="7" id="KW-0597">Phosphoprotein</keyword>
<feature type="domain" description="PH" evidence="22">
    <location>
        <begin position="1266"/>
        <end position="1379"/>
    </location>
</feature>
<keyword evidence="10 19" id="KW-0547">Nucleotide-binding</keyword>
<dbReference type="InterPro" id="IPR000719">
    <property type="entry name" value="Prot_kinase_dom"/>
</dbReference>
<comment type="similarity">
    <text evidence="3">Belongs to the protein kinase superfamily. AGC Ser/Thr protein kinase family. DMPK subfamily.</text>
</comment>
<comment type="catalytic activity">
    <reaction evidence="18">
        <text>L-seryl-[protein] + ATP = O-phospho-L-seryl-[protein] + ADP + H(+)</text>
        <dbReference type="Rhea" id="RHEA:17989"/>
        <dbReference type="Rhea" id="RHEA-COMP:9863"/>
        <dbReference type="Rhea" id="RHEA-COMP:11604"/>
        <dbReference type="ChEBI" id="CHEBI:15378"/>
        <dbReference type="ChEBI" id="CHEBI:29999"/>
        <dbReference type="ChEBI" id="CHEBI:30616"/>
        <dbReference type="ChEBI" id="CHEBI:83421"/>
        <dbReference type="ChEBI" id="CHEBI:456216"/>
        <dbReference type="EC" id="2.7.11.1"/>
    </reaction>
</comment>
<evidence type="ECO:0000256" key="10">
    <source>
        <dbReference type="ARBA" id="ARBA00022741"/>
    </source>
</evidence>
<dbReference type="Pfam" id="PF00069">
    <property type="entry name" value="Pkinase"/>
    <property type="match status" value="1"/>
</dbReference>
<dbReference type="InterPro" id="IPR046349">
    <property type="entry name" value="C1-like_sf"/>
</dbReference>
<sequence>MSRHGSSGSTGSAEDEPSLQSRISDLENLLTGRRSGPFDNGLSPENLIDSFLALFDECSSLALKKDKNVAGFVDIYSKVVARIHQMQLRRSDFETIKVIGRGAYGEVLVVRNRQTGKVYAMKQLSKWDMLKRQETACFREERDLLVYGDSRWITNLFFAFQDNDFLYLVMEYYSGGDLLTLMSRYNDRLPEDMARFYMAELVLALESIHRLCFVHRDIKPDNVLLDANGHIRLADFGSCIRVEHGSMIESNVAVGTPDYISPEILQSIEGNGKYGKECDWWSLGVVLYEMIYGEPPFYSESLLGTYSKIMDCSNSLKFDVFTDDDDNVVPMSDEAKDLIRKLCCKRESRLGRVSVEDIKAHAFFKGINWDTVRDSTAPFIPEISSPSDTSNFDDVEAPELDKVRRPSSNKPFTGDQLPFVGFTFTRGSRLADTMVLDSALNGVAEKVKDQSAEIEKLEKQNAQLVEERAALKARITELEADLEQAMAGTFLGDGLGDAAAGLGGVPAITIADTEKVDKLTADLAALKKKLDDSTEQALAFERQVKKLEREKKEMENATIDLNTRLQAAEKMRNMMKDSKQELDEQVEQLEGKLTAQKKDLKDAQRLRQKAEAEFESLTAQVNDLQGQVARLDRTVRDKNADIDSLTAQRDAAKKDLRSSEKTRGDLQSQLDDLQSELTRERSVRSKAEKLSHQLQEDLETLRDRVAGKASGAAGGDTVLQAQIAELEGKLEQEVKRHEASLRDVRNELQSEVENVRRQLNESKSSKSALEEQVEDLKSSLAKSAKDLQAAKSEASTTASQESTKTIDALKAKLKAAEDALESSQSSLEDRVKTLQAQADKASEEKNRIAKLLAEETLAKTKLESSNTQLRTELTAAVSTVDDAASQLSMFQTKLESYEQNLAELESLRAENTRLRSTAARRPSLALEQMFRTTDGGDDNPEDGSVENLAGFPGMSGTGTISRRGGARGGAGADKKEWQERRTVKLDKQVMRALQQEVDIQTQAKLKMETEFNQIKVEKESSEQEVHILRARVSELDRELEALKRLRQDEIKSKWRDEFTRNDTLAFSSFLDVGGRALEGDTISNSSAPGVVERQLSSDLPESPLSAPGTPMASGTPAAVLSAPSTPAHVLDKNRPVSTPNAGRYERAATLGHGSERPRALGGVPAATAARLMTPRATHRPSVDMGQADYLRVSGQHRIIPKSFLTPTKCDVCTSFLIGLVRQGLACADCSYNFHYHCALEISPVCPVKPEVKNAKNPRVDPLHGIGTAIQGFLRVPKPGGVRKGWRKQFFVVSDFKIHVFGGDGDRHQQELAAIIDIRDREFILQSVKQEEVIHANRKDVPNIFRICYGTAAQKQELLVLAADEEEKHRWVIAMNHVVKAARSLPEPPKALLPSRIFDSGTCKNEIFIQVMQQATCIVRADKTLAIGTEDGLFVYKNVDNHATLNRVGENKKIYNIYLLPSINRLITVSTKNKIVKLHSMAILEGGDPSQFSHEFADTKGALCVATGTFKSAIRVAIGVRKSILVFDIRTLKRVEEYTLPDAPTYVTFFNDKLCVAMRDKFMLIDMANAEQPVWLPDTSDPRLSWVSSGQLDLTPMAAFDLRNEVLLCFNYTGIFVSHSGKSAREVELKWTCIPSDFVYVAPHLLVYGQNHVDVFDTDSAELVQTLSLPAPMLLSRDGSFVSSTMEESVALVYLSNVTRPDVKDFVISDDIRNTSGMQPLESGLGLLSRQVSRESFRSSARFSIASSASKKREELKSKRATLPPGPAASAAAAGAASSIPSSSLSRRTSSITSNDLAGSMDSVASGSDSGMGSSGNISSGSTLDLPTATAMTSSTNSLNRVGVAESGSLAGGRATPTTTAAAAALSSSSSERKSTSAPAAPASAPASTMSSVPAAVAASNESLNGASPTPSNLSTVDSASILTLASSDAKLSFLTDW</sequence>
<evidence type="ECO:0000256" key="4">
    <source>
        <dbReference type="ARBA" id="ARBA00012513"/>
    </source>
</evidence>
<dbReference type="GO" id="GO:0008270">
    <property type="term" value="F:zinc ion binding"/>
    <property type="evidence" value="ECO:0007669"/>
    <property type="project" value="UniProtKB-KW"/>
</dbReference>
<dbReference type="Pfam" id="PF25346">
    <property type="entry name" value="PH_MRCK"/>
    <property type="match status" value="1"/>
</dbReference>
<dbReference type="SMART" id="SM00133">
    <property type="entry name" value="S_TK_X"/>
    <property type="match status" value="1"/>
</dbReference>
<evidence type="ECO:0000256" key="9">
    <source>
        <dbReference type="ARBA" id="ARBA00022723"/>
    </source>
</evidence>
<evidence type="ECO:0000256" key="14">
    <source>
        <dbReference type="ARBA" id="ARBA00022840"/>
    </source>
</evidence>
<dbReference type="SMART" id="SM00220">
    <property type="entry name" value="S_TKc"/>
    <property type="match status" value="1"/>
</dbReference>
<dbReference type="CDD" id="cd20809">
    <property type="entry name" value="C1_MRCK"/>
    <property type="match status" value="1"/>
</dbReference>
<dbReference type="PROSITE" id="PS50003">
    <property type="entry name" value="PH_DOMAIN"/>
    <property type="match status" value="1"/>
</dbReference>
<evidence type="ECO:0000256" key="15">
    <source>
        <dbReference type="ARBA" id="ARBA00022842"/>
    </source>
</evidence>
<dbReference type="PANTHER" id="PTHR22988:SF66">
    <property type="entry name" value="SERINE_THREONINE-PROTEIN KINASE GENGHIS KHAN"/>
    <property type="match status" value="1"/>
</dbReference>
<dbReference type="SUPFAM" id="SSF90257">
    <property type="entry name" value="Myosin rod fragments"/>
    <property type="match status" value="2"/>
</dbReference>
<feature type="coiled-coil region" evidence="20">
    <location>
        <begin position="880"/>
        <end position="917"/>
    </location>
</feature>
<dbReference type="InterPro" id="IPR050839">
    <property type="entry name" value="Rho-assoc_Ser/Thr_Kinase"/>
</dbReference>
<dbReference type="PROSITE" id="PS50219">
    <property type="entry name" value="CNH"/>
    <property type="match status" value="1"/>
</dbReference>
<keyword evidence="6" id="KW-0723">Serine/threonine-protein kinase</keyword>
<dbReference type="InterPro" id="IPR000961">
    <property type="entry name" value="AGC-kinase_C"/>
</dbReference>
<dbReference type="GO" id="GO:0005737">
    <property type="term" value="C:cytoplasm"/>
    <property type="evidence" value="ECO:0007669"/>
    <property type="project" value="UniProtKB-SubCell"/>
</dbReference>
<dbReference type="SMART" id="SM00233">
    <property type="entry name" value="PH"/>
    <property type="match status" value="1"/>
</dbReference>
<dbReference type="SUPFAM" id="SSF50729">
    <property type="entry name" value="PH domain-like"/>
    <property type="match status" value="1"/>
</dbReference>
<evidence type="ECO:0000256" key="7">
    <source>
        <dbReference type="ARBA" id="ARBA00022553"/>
    </source>
</evidence>
<keyword evidence="14 19" id="KW-0067">ATP-binding</keyword>
<feature type="region of interest" description="Disordered" evidence="21">
    <location>
        <begin position="1860"/>
        <end position="1888"/>
    </location>
</feature>
<accession>A0A0D2U9G4</accession>